<evidence type="ECO:0000313" key="2">
    <source>
        <dbReference type="EMBL" id="RGE45573.1"/>
    </source>
</evidence>
<dbReference type="AlphaFoldDB" id="A0A373FN41"/>
<comment type="caution">
    <text evidence="2">The sequence shown here is derived from an EMBL/GenBank/DDBJ whole genome shotgun (WGS) entry which is preliminary data.</text>
</comment>
<sequence length="123" mass="13593">MSEPTLLSFILYEGARPLSPITLPQMFLAGLTQLLEMRGFAEKSIADATRPYHTVLFAKTDSRASLGSLNDMVGTYQWLVEVGSGLQSCNLSAIIMQINKTPQRRLNWACAWDAVSTKLQVLS</sequence>
<dbReference type="EMBL" id="QURR01000008">
    <property type="protein sequence ID" value="RGE45573.1"/>
    <property type="molecule type" value="Genomic_DNA"/>
</dbReference>
<reference evidence="2 3" key="1">
    <citation type="submission" date="2018-08" db="EMBL/GenBank/DDBJ databases">
        <title>Comamonas testosteroni strain SWCO2.</title>
        <authorList>
            <person name="Jiang N."/>
            <person name="Zhang X.Z."/>
        </authorList>
    </citation>
    <scope>NUCLEOTIDE SEQUENCE [LARGE SCALE GENOMIC DNA]</scope>
    <source>
        <strain evidence="2 3">SWCO2</strain>
    </source>
</reference>
<dbReference type="InterPro" id="IPR053864">
    <property type="entry name" value="DUF6933"/>
</dbReference>
<gene>
    <name evidence="2" type="ORF">DZC30_08235</name>
</gene>
<evidence type="ECO:0000313" key="3">
    <source>
        <dbReference type="Proteomes" id="UP000261948"/>
    </source>
</evidence>
<keyword evidence="3" id="KW-1185">Reference proteome</keyword>
<evidence type="ECO:0000259" key="1">
    <source>
        <dbReference type="Pfam" id="PF22016"/>
    </source>
</evidence>
<dbReference type="Proteomes" id="UP000261948">
    <property type="component" value="Unassembled WGS sequence"/>
</dbReference>
<dbReference type="Pfam" id="PF22016">
    <property type="entry name" value="DUF6933"/>
    <property type="match status" value="1"/>
</dbReference>
<accession>A0A373FN41</accession>
<proteinExistence type="predicted"/>
<organism evidence="2 3">
    <name type="scientific">Comamonas testosteroni</name>
    <name type="common">Pseudomonas testosteroni</name>
    <dbReference type="NCBI Taxonomy" id="285"/>
    <lineage>
        <taxon>Bacteria</taxon>
        <taxon>Pseudomonadati</taxon>
        <taxon>Pseudomonadota</taxon>
        <taxon>Betaproteobacteria</taxon>
        <taxon>Burkholderiales</taxon>
        <taxon>Comamonadaceae</taxon>
        <taxon>Comamonas</taxon>
    </lineage>
</organism>
<name>A0A373FN41_COMTE</name>
<protein>
    <recommendedName>
        <fullName evidence="1">DUF6933 domain-containing protein</fullName>
    </recommendedName>
</protein>
<feature type="domain" description="DUF6933" evidence="1">
    <location>
        <begin position="1"/>
        <end position="109"/>
    </location>
</feature>